<proteinExistence type="predicted"/>
<dbReference type="PANTHER" id="PTHR26392">
    <property type="entry name" value="MITOGEN-ACTIVATED PROTEIN KINASE KINASE KINASE 7-RELATED"/>
    <property type="match status" value="1"/>
</dbReference>
<dbReference type="PANTHER" id="PTHR26392:SF92">
    <property type="entry name" value="PROTEIN KINASE DOMAIN-CONTAINING PROTEIN"/>
    <property type="match status" value="1"/>
</dbReference>
<dbReference type="Proteomes" id="UP000275408">
    <property type="component" value="Unassembled WGS sequence"/>
</dbReference>
<dbReference type="OrthoDB" id="5983025at2759"/>
<dbReference type="AlphaFoldDB" id="A0A3M6UUC3"/>
<name>A0A3M6UUC3_POCDA</name>
<gene>
    <name evidence="1" type="ORF">pdam_00022596</name>
</gene>
<evidence type="ECO:0000313" key="1">
    <source>
        <dbReference type="EMBL" id="RMX57164.1"/>
    </source>
</evidence>
<evidence type="ECO:0000313" key="2">
    <source>
        <dbReference type="Proteomes" id="UP000275408"/>
    </source>
</evidence>
<reference evidence="1 2" key="1">
    <citation type="journal article" date="2018" name="Sci. Rep.">
        <title>Comparative analysis of the Pocillopora damicornis genome highlights role of immune system in coral evolution.</title>
        <authorList>
            <person name="Cunning R."/>
            <person name="Bay R.A."/>
            <person name="Gillette P."/>
            <person name="Baker A.C."/>
            <person name="Traylor-Knowles N."/>
        </authorList>
    </citation>
    <scope>NUCLEOTIDE SEQUENCE [LARGE SCALE GENOMIC DNA]</scope>
    <source>
        <strain evidence="1">RSMAS</strain>
        <tissue evidence="1">Whole animal</tissue>
    </source>
</reference>
<organism evidence="1 2">
    <name type="scientific">Pocillopora damicornis</name>
    <name type="common">Cauliflower coral</name>
    <name type="synonym">Millepora damicornis</name>
    <dbReference type="NCBI Taxonomy" id="46731"/>
    <lineage>
        <taxon>Eukaryota</taxon>
        <taxon>Metazoa</taxon>
        <taxon>Cnidaria</taxon>
        <taxon>Anthozoa</taxon>
        <taxon>Hexacorallia</taxon>
        <taxon>Scleractinia</taxon>
        <taxon>Astrocoeniina</taxon>
        <taxon>Pocilloporidae</taxon>
        <taxon>Pocillopora</taxon>
    </lineage>
</organism>
<sequence length="264" mass="29940">MQNLSIPIKGCKNIEDMKERILAHLSSRKDNRLACNEAFKVISEAQSTDKKKSLALLDYYAKVEREIQGLDATFLDLLKTSEGDFLSKIKTRIKRMQDRDYVLLVAATCEAAAFEALKPLVEAQLELAVNTLNDLQARIPMLVEADVRLYQQLIEEAQSKRDSEARYKPCGDKCKRLRGELALFGSMEIRFMRLSWDDLSWDVSEDVYLKQPMEPGLYHGHISKGRCSSGGQVTFKVYRELLTSSNIIECLAEEGILSFCSKAV</sequence>
<dbReference type="EMBL" id="RCHS01000722">
    <property type="protein sequence ID" value="RMX57164.1"/>
    <property type="molecule type" value="Genomic_DNA"/>
</dbReference>
<protein>
    <submittedName>
        <fullName evidence="1">Uncharacterized protein</fullName>
    </submittedName>
</protein>
<accession>A0A3M6UUC3</accession>
<comment type="caution">
    <text evidence="1">The sequence shown here is derived from an EMBL/GenBank/DDBJ whole genome shotgun (WGS) entry which is preliminary data.</text>
</comment>
<keyword evidence="2" id="KW-1185">Reference proteome</keyword>